<protein>
    <submittedName>
        <fullName evidence="2">Methyltransferase domain-containing protein</fullName>
    </submittedName>
</protein>
<dbReference type="Gene3D" id="3.40.50.150">
    <property type="entry name" value="Vaccinia Virus protein VP39"/>
    <property type="match status" value="1"/>
</dbReference>
<gene>
    <name evidence="2" type="ORF">SAMN06265795_104305</name>
</gene>
<name>A0A239GA75_9BURK</name>
<keyword evidence="3" id="KW-1185">Reference proteome</keyword>
<evidence type="ECO:0000313" key="3">
    <source>
        <dbReference type="Proteomes" id="UP000198284"/>
    </source>
</evidence>
<accession>A0A239GA75</accession>
<feature type="domain" description="Methyltransferase" evidence="1">
    <location>
        <begin position="65"/>
        <end position="157"/>
    </location>
</feature>
<proteinExistence type="predicted"/>
<reference evidence="2 3" key="1">
    <citation type="submission" date="2017-06" db="EMBL/GenBank/DDBJ databases">
        <authorList>
            <person name="Kim H.J."/>
            <person name="Triplett B.A."/>
        </authorList>
    </citation>
    <scope>NUCLEOTIDE SEQUENCE [LARGE SCALE GENOMIC DNA]</scope>
    <source>
        <strain evidence="2 3">U15</strain>
    </source>
</reference>
<evidence type="ECO:0000259" key="1">
    <source>
        <dbReference type="Pfam" id="PF13649"/>
    </source>
</evidence>
<dbReference type="Proteomes" id="UP000198284">
    <property type="component" value="Unassembled WGS sequence"/>
</dbReference>
<dbReference type="GO" id="GO:0008168">
    <property type="term" value="F:methyltransferase activity"/>
    <property type="evidence" value="ECO:0007669"/>
    <property type="project" value="UniProtKB-KW"/>
</dbReference>
<dbReference type="EMBL" id="FZOT01000004">
    <property type="protein sequence ID" value="SNS65612.1"/>
    <property type="molecule type" value="Genomic_DNA"/>
</dbReference>
<dbReference type="RefSeq" id="WP_089399128.1">
    <property type="nucleotide sequence ID" value="NZ_FZOT01000004.1"/>
</dbReference>
<organism evidence="2 3">
    <name type="scientific">Noviherbaspirillum humi</name>
    <dbReference type="NCBI Taxonomy" id="1688639"/>
    <lineage>
        <taxon>Bacteria</taxon>
        <taxon>Pseudomonadati</taxon>
        <taxon>Pseudomonadota</taxon>
        <taxon>Betaproteobacteria</taxon>
        <taxon>Burkholderiales</taxon>
        <taxon>Oxalobacteraceae</taxon>
        <taxon>Noviherbaspirillum</taxon>
    </lineage>
</organism>
<keyword evidence="2" id="KW-0489">Methyltransferase</keyword>
<dbReference type="CDD" id="cd02440">
    <property type="entry name" value="AdoMet_MTases"/>
    <property type="match status" value="1"/>
</dbReference>
<dbReference type="InterPro" id="IPR041698">
    <property type="entry name" value="Methyltransf_25"/>
</dbReference>
<dbReference type="OrthoDB" id="108476at2"/>
<dbReference type="SUPFAM" id="SSF53335">
    <property type="entry name" value="S-adenosyl-L-methionine-dependent methyltransferases"/>
    <property type="match status" value="1"/>
</dbReference>
<dbReference type="AlphaFoldDB" id="A0A239GA75"/>
<sequence length="243" mass="27398">MSNSESHAEVNAIVSRYAVRDAREDAQRYSWLRPDVHLASMESERLMLKLFAEAGLTDLSRVSLLEVGCGGGGNLLRFLRWGFDPANLVGNELLPASLERARRHLPQELALIGGDASELDCEPFDIVYQSTVFSSILDQGFQHKLAQRMWDMTRPGGAILWYDFCYDNPRNPDVRGVSMRRIRELFPMSSPVMRRVTLAPPISRAATRLSPRLYPVLNVFSFLRTHALCWIPKPAASDVHSAQ</sequence>
<keyword evidence="2" id="KW-0808">Transferase</keyword>
<evidence type="ECO:0000313" key="2">
    <source>
        <dbReference type="EMBL" id="SNS65612.1"/>
    </source>
</evidence>
<dbReference type="GO" id="GO:0032259">
    <property type="term" value="P:methylation"/>
    <property type="evidence" value="ECO:0007669"/>
    <property type="project" value="UniProtKB-KW"/>
</dbReference>
<dbReference type="InterPro" id="IPR029063">
    <property type="entry name" value="SAM-dependent_MTases_sf"/>
</dbReference>
<dbReference type="Pfam" id="PF13649">
    <property type="entry name" value="Methyltransf_25"/>
    <property type="match status" value="1"/>
</dbReference>